<organism evidence="1 2">
    <name type="scientific">Araneus ventricosus</name>
    <name type="common">Orbweaver spider</name>
    <name type="synonym">Epeira ventricosa</name>
    <dbReference type="NCBI Taxonomy" id="182803"/>
    <lineage>
        <taxon>Eukaryota</taxon>
        <taxon>Metazoa</taxon>
        <taxon>Ecdysozoa</taxon>
        <taxon>Arthropoda</taxon>
        <taxon>Chelicerata</taxon>
        <taxon>Arachnida</taxon>
        <taxon>Araneae</taxon>
        <taxon>Araneomorphae</taxon>
        <taxon>Entelegynae</taxon>
        <taxon>Araneoidea</taxon>
        <taxon>Araneidae</taxon>
        <taxon>Araneus</taxon>
    </lineage>
</organism>
<comment type="caution">
    <text evidence="1">The sequence shown here is derived from an EMBL/GenBank/DDBJ whole genome shotgun (WGS) entry which is preliminary data.</text>
</comment>
<proteinExistence type="predicted"/>
<keyword evidence="2" id="KW-1185">Reference proteome</keyword>
<dbReference type="OrthoDB" id="6106269at2759"/>
<dbReference type="AlphaFoldDB" id="A0A4Y2X1L7"/>
<evidence type="ECO:0000313" key="2">
    <source>
        <dbReference type="Proteomes" id="UP000499080"/>
    </source>
</evidence>
<dbReference type="EMBL" id="BGPR01069833">
    <property type="protein sequence ID" value="GBO43421.1"/>
    <property type="molecule type" value="Genomic_DNA"/>
</dbReference>
<sequence length="372" mass="42673">MVAQKFFTIRRKPPPVTPLKCPTKDTSPHLVSEQVENSCGVSFCITGQHTDARLSRVTRGNNDCKKFEDWFICHHPLPVGEYVMLLSTGVVRDEKMNCHPSDMEAIDRSNFGQVKFSRINRFVPMRGFTNIVKLHEEEVQIDPYTIFKSISFNRKTESELKNYCSFELAPYPSSLFHEQGMMRKSRESVCYDLFNPVNTPSNIENALYVNDGGFLLHRVTWELREKFSSTLNRYVEYVTKYFGARSIIVYNTTDYAERKVPIKLKIIGNKKSLISMLIKKFAGENITVQQVVEDAESTIVSKAVEGARQSDCVFIVGKDMDLPVILTTLAPDNNLLFLMKPGKKTETIFYSPTHFKMSKKVKDNKLFLHAFN</sequence>
<evidence type="ECO:0000313" key="1">
    <source>
        <dbReference type="EMBL" id="GBO43421.1"/>
    </source>
</evidence>
<name>A0A4Y2X1L7_ARAVE</name>
<reference evidence="1 2" key="1">
    <citation type="journal article" date="2019" name="Sci. Rep.">
        <title>Orb-weaving spider Araneus ventricosus genome elucidates the spidroin gene catalogue.</title>
        <authorList>
            <person name="Kono N."/>
            <person name="Nakamura H."/>
            <person name="Ohtoshi R."/>
            <person name="Moran D.A.P."/>
            <person name="Shinohara A."/>
            <person name="Yoshida Y."/>
            <person name="Fujiwara M."/>
            <person name="Mori M."/>
            <person name="Tomita M."/>
            <person name="Arakawa K."/>
        </authorList>
    </citation>
    <scope>NUCLEOTIDE SEQUENCE [LARGE SCALE GENOMIC DNA]</scope>
</reference>
<protein>
    <submittedName>
        <fullName evidence="1">Uncharacterized protein</fullName>
    </submittedName>
</protein>
<accession>A0A4Y2X1L7</accession>
<dbReference type="Proteomes" id="UP000499080">
    <property type="component" value="Unassembled WGS sequence"/>
</dbReference>
<gene>
    <name evidence="1" type="ORF">AVEN_91236_1</name>
</gene>